<keyword evidence="7" id="KW-1185">Reference proteome</keyword>
<evidence type="ECO:0000256" key="4">
    <source>
        <dbReference type="PIRSR" id="PIRSR006806-1"/>
    </source>
</evidence>
<evidence type="ECO:0000256" key="2">
    <source>
        <dbReference type="ARBA" id="ARBA00022741"/>
    </source>
</evidence>
<dbReference type="AlphaFoldDB" id="A0A550I8J0"/>
<evidence type="ECO:0000313" key="6">
    <source>
        <dbReference type="EMBL" id="TRO67266.1"/>
    </source>
</evidence>
<dbReference type="OrthoDB" id="9801938at2"/>
<accession>A0A550I8J0</accession>
<keyword evidence="5" id="KW-0479">Metal-binding</keyword>
<protein>
    <recommendedName>
        <fullName evidence="5">5-formyltetrahydrofolate cyclo-ligase</fullName>
        <ecNumber evidence="5">6.3.3.2</ecNumber>
    </recommendedName>
</protein>
<dbReference type="PANTHER" id="PTHR23407">
    <property type="entry name" value="ATPASE INHIBITOR/5-FORMYLTETRAHYDROFOLATE CYCLO-LIGASE"/>
    <property type="match status" value="1"/>
</dbReference>
<dbReference type="GO" id="GO:0005524">
    <property type="term" value="F:ATP binding"/>
    <property type="evidence" value="ECO:0007669"/>
    <property type="project" value="UniProtKB-KW"/>
</dbReference>
<dbReference type="Proteomes" id="UP000315131">
    <property type="component" value="Unassembled WGS sequence"/>
</dbReference>
<dbReference type="EMBL" id="VHSF01000001">
    <property type="protein sequence ID" value="TRO67266.1"/>
    <property type="molecule type" value="Genomic_DNA"/>
</dbReference>
<evidence type="ECO:0000313" key="7">
    <source>
        <dbReference type="Proteomes" id="UP000315131"/>
    </source>
</evidence>
<evidence type="ECO:0000256" key="5">
    <source>
        <dbReference type="RuleBase" id="RU361279"/>
    </source>
</evidence>
<dbReference type="GO" id="GO:0035999">
    <property type="term" value="P:tetrahydrofolate interconversion"/>
    <property type="evidence" value="ECO:0007669"/>
    <property type="project" value="TreeGrafter"/>
</dbReference>
<sequence length="190" mass="22294">MNKEELRKKYKDLRKTLEPSEIEEKSLEIANRTLQLSIWDHRYYHIFLSISEKKEIDTEYLLHILQGKDKEVIIPKTNFGTGEMQNYLLTDHTVIKKNRWGIPEPVDGIEIASEKLEVIFVPLLAFDKQGHRIGYGKGFYDRFLASCKPEIIKVGLSFFEPVQEIKEIIQDDIPLDYCVTPEKIYDFGKK</sequence>
<dbReference type="Pfam" id="PF01812">
    <property type="entry name" value="5-FTHF_cyc-lig"/>
    <property type="match status" value="1"/>
</dbReference>
<dbReference type="GO" id="GO:0046872">
    <property type="term" value="F:metal ion binding"/>
    <property type="evidence" value="ECO:0007669"/>
    <property type="project" value="UniProtKB-KW"/>
</dbReference>
<name>A0A550I8J0_9FLAO</name>
<feature type="binding site" evidence="4">
    <location>
        <begin position="3"/>
        <end position="7"/>
    </location>
    <ligand>
        <name>ATP</name>
        <dbReference type="ChEBI" id="CHEBI:30616"/>
    </ligand>
</feature>
<keyword evidence="3 4" id="KW-0067">ATP-binding</keyword>
<feature type="binding site" evidence="4">
    <location>
        <begin position="132"/>
        <end position="140"/>
    </location>
    <ligand>
        <name>ATP</name>
        <dbReference type="ChEBI" id="CHEBI:30616"/>
    </ligand>
</feature>
<comment type="caution">
    <text evidence="6">The sequence shown here is derived from an EMBL/GenBank/DDBJ whole genome shotgun (WGS) entry which is preliminary data.</text>
</comment>
<dbReference type="PIRSF" id="PIRSF006806">
    <property type="entry name" value="FTHF_cligase"/>
    <property type="match status" value="1"/>
</dbReference>
<organism evidence="6 7">
    <name type="scientific">Christiangramia sabulilitoris</name>
    <dbReference type="NCBI Taxonomy" id="2583991"/>
    <lineage>
        <taxon>Bacteria</taxon>
        <taxon>Pseudomonadati</taxon>
        <taxon>Bacteroidota</taxon>
        <taxon>Flavobacteriia</taxon>
        <taxon>Flavobacteriales</taxon>
        <taxon>Flavobacteriaceae</taxon>
        <taxon>Christiangramia</taxon>
    </lineage>
</organism>
<comment type="cofactor">
    <cofactor evidence="5">
        <name>Mg(2+)</name>
        <dbReference type="ChEBI" id="CHEBI:18420"/>
    </cofactor>
</comment>
<keyword evidence="5" id="KW-0460">Magnesium</keyword>
<feature type="binding site" evidence="4">
    <location>
        <position position="50"/>
    </location>
    <ligand>
        <name>substrate</name>
    </ligand>
</feature>
<dbReference type="SUPFAM" id="SSF100950">
    <property type="entry name" value="NagB/RpiA/CoA transferase-like"/>
    <property type="match status" value="1"/>
</dbReference>
<proteinExistence type="inferred from homology"/>
<dbReference type="InterPro" id="IPR024185">
    <property type="entry name" value="FTHF_cligase-like_sf"/>
</dbReference>
<keyword evidence="6" id="KW-0436">Ligase</keyword>
<evidence type="ECO:0000256" key="1">
    <source>
        <dbReference type="ARBA" id="ARBA00010638"/>
    </source>
</evidence>
<feature type="binding site" evidence="4">
    <location>
        <position position="55"/>
    </location>
    <ligand>
        <name>substrate</name>
    </ligand>
</feature>
<dbReference type="EC" id="6.3.3.2" evidence="5"/>
<dbReference type="PANTHER" id="PTHR23407:SF1">
    <property type="entry name" value="5-FORMYLTETRAHYDROFOLATE CYCLO-LIGASE"/>
    <property type="match status" value="1"/>
</dbReference>
<comment type="catalytic activity">
    <reaction evidence="5">
        <text>(6S)-5-formyl-5,6,7,8-tetrahydrofolate + ATP = (6R)-5,10-methenyltetrahydrofolate + ADP + phosphate</text>
        <dbReference type="Rhea" id="RHEA:10488"/>
        <dbReference type="ChEBI" id="CHEBI:30616"/>
        <dbReference type="ChEBI" id="CHEBI:43474"/>
        <dbReference type="ChEBI" id="CHEBI:57455"/>
        <dbReference type="ChEBI" id="CHEBI:57457"/>
        <dbReference type="ChEBI" id="CHEBI:456216"/>
        <dbReference type="EC" id="6.3.3.2"/>
    </reaction>
</comment>
<dbReference type="GO" id="GO:0009396">
    <property type="term" value="P:folic acid-containing compound biosynthetic process"/>
    <property type="evidence" value="ECO:0007669"/>
    <property type="project" value="TreeGrafter"/>
</dbReference>
<reference evidence="6 7" key="1">
    <citation type="submission" date="2019-06" db="EMBL/GenBank/DDBJ databases">
        <title>Gramella sabulilitoris sp. nov., isolated from a marine sand.</title>
        <authorList>
            <person name="Yoon J.-H."/>
        </authorList>
    </citation>
    <scope>NUCLEOTIDE SEQUENCE [LARGE SCALE GENOMIC DNA]</scope>
    <source>
        <strain evidence="6 7">HSMS-1</strain>
    </source>
</reference>
<dbReference type="InterPro" id="IPR037171">
    <property type="entry name" value="NagB/RpiA_transferase-like"/>
</dbReference>
<dbReference type="NCBIfam" id="TIGR02727">
    <property type="entry name" value="MTHFS_bact"/>
    <property type="match status" value="1"/>
</dbReference>
<dbReference type="GO" id="GO:0030272">
    <property type="term" value="F:5-formyltetrahydrofolate cyclo-ligase activity"/>
    <property type="evidence" value="ECO:0007669"/>
    <property type="project" value="UniProtKB-EC"/>
</dbReference>
<keyword evidence="2 4" id="KW-0547">Nucleotide-binding</keyword>
<evidence type="ECO:0000256" key="3">
    <source>
        <dbReference type="ARBA" id="ARBA00022840"/>
    </source>
</evidence>
<dbReference type="Gene3D" id="3.40.50.10420">
    <property type="entry name" value="NagB/RpiA/CoA transferase-like"/>
    <property type="match status" value="1"/>
</dbReference>
<dbReference type="InterPro" id="IPR002698">
    <property type="entry name" value="FTHF_cligase"/>
</dbReference>
<gene>
    <name evidence="6" type="ORF">FGM01_05125</name>
</gene>
<comment type="similarity">
    <text evidence="1 5">Belongs to the 5-formyltetrahydrofolate cyclo-ligase family.</text>
</comment>
<dbReference type="RefSeq" id="WP_143410044.1">
    <property type="nucleotide sequence ID" value="NZ_VHSF01000001.1"/>
</dbReference>